<dbReference type="PANTHER" id="PTHR21301:SF10">
    <property type="entry name" value="REVERSE TRANSCRIPTASE DOMAIN-CONTAINING PROTEIN"/>
    <property type="match status" value="1"/>
</dbReference>
<keyword evidence="3" id="KW-1185">Reference proteome</keyword>
<evidence type="ECO:0000313" key="3">
    <source>
        <dbReference type="Proteomes" id="UP000288716"/>
    </source>
</evidence>
<gene>
    <name evidence="2" type="ORF">B4U80_03587</name>
</gene>
<dbReference type="OrthoDB" id="6498117at2759"/>
<organism evidence="2 3">
    <name type="scientific">Leptotrombidium deliense</name>
    <dbReference type="NCBI Taxonomy" id="299467"/>
    <lineage>
        <taxon>Eukaryota</taxon>
        <taxon>Metazoa</taxon>
        <taxon>Ecdysozoa</taxon>
        <taxon>Arthropoda</taxon>
        <taxon>Chelicerata</taxon>
        <taxon>Arachnida</taxon>
        <taxon>Acari</taxon>
        <taxon>Acariformes</taxon>
        <taxon>Trombidiformes</taxon>
        <taxon>Prostigmata</taxon>
        <taxon>Anystina</taxon>
        <taxon>Parasitengona</taxon>
        <taxon>Trombiculoidea</taxon>
        <taxon>Trombiculidae</taxon>
        <taxon>Leptotrombidium</taxon>
    </lineage>
</organism>
<evidence type="ECO:0000259" key="1">
    <source>
        <dbReference type="Pfam" id="PF26215"/>
    </source>
</evidence>
<reference evidence="2 3" key="1">
    <citation type="journal article" date="2018" name="Gigascience">
        <title>Genomes of trombidid mites reveal novel predicted allergens and laterally-transferred genes associated with secondary metabolism.</title>
        <authorList>
            <person name="Dong X."/>
            <person name="Chaisiri K."/>
            <person name="Xia D."/>
            <person name="Armstrong S.D."/>
            <person name="Fang Y."/>
            <person name="Donnelly M.J."/>
            <person name="Kadowaki T."/>
            <person name="McGarry J.W."/>
            <person name="Darby A.C."/>
            <person name="Makepeace B.L."/>
        </authorList>
    </citation>
    <scope>NUCLEOTIDE SEQUENCE [LARGE SCALE GENOMIC DNA]</scope>
    <source>
        <strain evidence="2">UoL-UT</strain>
    </source>
</reference>
<accession>A0A443RSZ4</accession>
<name>A0A443RSZ4_9ACAR</name>
<proteinExistence type="predicted"/>
<dbReference type="InterPro" id="IPR058912">
    <property type="entry name" value="HTH_animal"/>
</dbReference>
<sequence>MGSSCSPIFSELIMNPVDNIINRSCFKIIFYCRFVDDIFLIIEKNKVTEFMKFINNIRPFLKFTNELECESRLPYLDVLVRRNYNSIETSIYRKPTNSYRYLNFKSHVSIQNKKAVIYSLAYRAYKLISNPHNINTGLQFIRHILYKNNYPEYLIANYLVITVQIFCLSSNKLVYKT</sequence>
<comment type="caution">
    <text evidence="2">The sequence shown here is derived from an EMBL/GenBank/DDBJ whole genome shotgun (WGS) entry which is preliminary data.</text>
</comment>
<dbReference type="PANTHER" id="PTHR21301">
    <property type="entry name" value="REVERSE TRANSCRIPTASE"/>
    <property type="match status" value="1"/>
</dbReference>
<dbReference type="Proteomes" id="UP000288716">
    <property type="component" value="Unassembled WGS sequence"/>
</dbReference>
<dbReference type="AlphaFoldDB" id="A0A443RSZ4"/>
<evidence type="ECO:0000313" key="2">
    <source>
        <dbReference type="EMBL" id="RWS18348.1"/>
    </source>
</evidence>
<dbReference type="Pfam" id="PF26215">
    <property type="entry name" value="HTH_animal"/>
    <property type="match status" value="1"/>
</dbReference>
<protein>
    <recommendedName>
        <fullName evidence="1">Helix-turn-helix domain-containing protein</fullName>
    </recommendedName>
</protein>
<feature type="domain" description="Helix-turn-helix" evidence="1">
    <location>
        <begin position="100"/>
        <end position="157"/>
    </location>
</feature>
<dbReference type="VEuPathDB" id="VectorBase:LDEU013692"/>
<dbReference type="EMBL" id="NCKV01041056">
    <property type="protein sequence ID" value="RWS18348.1"/>
    <property type="molecule type" value="Genomic_DNA"/>
</dbReference>